<dbReference type="KEGG" id="acan:ACA1_338950"/>
<dbReference type="RefSeq" id="XP_004342810.1">
    <property type="nucleotide sequence ID" value="XM_004342761.1"/>
</dbReference>
<dbReference type="GeneID" id="14921251"/>
<protein>
    <submittedName>
        <fullName evidence="2">Major capsid protein</fullName>
    </submittedName>
</protein>
<evidence type="ECO:0000313" key="2">
    <source>
        <dbReference type="EMBL" id="ELR20395.1"/>
    </source>
</evidence>
<dbReference type="Pfam" id="PF16903">
    <property type="entry name" value="Capsid_N"/>
    <property type="match status" value="1"/>
</dbReference>
<dbReference type="EMBL" id="KB007919">
    <property type="protein sequence ID" value="ELR20395.1"/>
    <property type="molecule type" value="Genomic_DNA"/>
</dbReference>
<dbReference type="Gene3D" id="2.70.9.10">
    <property type="entry name" value="Adenovirus Type 2 Hexon, domain 4"/>
    <property type="match status" value="1"/>
</dbReference>
<keyword evidence="3" id="KW-1185">Reference proteome</keyword>
<dbReference type="AlphaFoldDB" id="L8H5D9"/>
<evidence type="ECO:0000259" key="1">
    <source>
        <dbReference type="Pfam" id="PF16903"/>
    </source>
</evidence>
<dbReference type="InterPro" id="IPR016112">
    <property type="entry name" value="VP_dsDNA_II"/>
</dbReference>
<dbReference type="InterPro" id="IPR031654">
    <property type="entry name" value="Capsid_N"/>
</dbReference>
<sequence>MPVSGALTQLSAQGPQNRYLTIDPQITFFKGSYRRHSMFAMVEIENTFSGAFGAGKTLSATINRSGDLISQVYFYAELSPIQYNSSMVNDGFVNNVAHYTNSVGHALIEQVAVSIGGQDMDRCSGEFLEIWERLSASASKRLAEMVGYAESSGQLIEYGQRTQYLYVPLRFWFNRDYSQALPLIALQYHEVKINIKTRDMSQLIVRSGEANNPATLAQPGNIDNMLLLINYIFLDTLERKMFAQQMHEYLIDNAEEDKPDCVLAHPTLA</sequence>
<dbReference type="OrthoDB" id="540070at2759"/>
<dbReference type="Proteomes" id="UP000011083">
    <property type="component" value="Unassembled WGS sequence"/>
</dbReference>
<accession>L8H5D9</accession>
<dbReference type="VEuPathDB" id="AmoebaDB:ACA1_338950"/>
<proteinExistence type="predicted"/>
<feature type="domain" description="Major capsid protein N-terminal" evidence="1">
    <location>
        <begin position="27"/>
        <end position="235"/>
    </location>
</feature>
<gene>
    <name evidence="2" type="ORF">ACA1_338950</name>
</gene>
<evidence type="ECO:0000313" key="3">
    <source>
        <dbReference type="Proteomes" id="UP000011083"/>
    </source>
</evidence>
<name>L8H5D9_ACACF</name>
<organism evidence="2 3">
    <name type="scientific">Acanthamoeba castellanii (strain ATCC 30010 / Neff)</name>
    <dbReference type="NCBI Taxonomy" id="1257118"/>
    <lineage>
        <taxon>Eukaryota</taxon>
        <taxon>Amoebozoa</taxon>
        <taxon>Discosea</taxon>
        <taxon>Longamoebia</taxon>
        <taxon>Centramoebida</taxon>
        <taxon>Acanthamoebidae</taxon>
        <taxon>Acanthamoeba</taxon>
    </lineage>
</organism>
<dbReference type="SUPFAM" id="SSF49749">
    <property type="entry name" value="Group II dsDNA viruses VP"/>
    <property type="match status" value="1"/>
</dbReference>
<reference evidence="2 3" key="1">
    <citation type="journal article" date="2013" name="Genome Biol.">
        <title>Genome of Acanthamoeba castellanii highlights extensive lateral gene transfer and early evolution of tyrosine kinase signaling.</title>
        <authorList>
            <person name="Clarke M."/>
            <person name="Lohan A.J."/>
            <person name="Liu B."/>
            <person name="Lagkouvardos I."/>
            <person name="Roy S."/>
            <person name="Zafar N."/>
            <person name="Bertelli C."/>
            <person name="Schilde C."/>
            <person name="Kianianmomeni A."/>
            <person name="Burglin T.R."/>
            <person name="Frech C."/>
            <person name="Turcotte B."/>
            <person name="Kopec K.O."/>
            <person name="Synnott J.M."/>
            <person name="Choo C."/>
            <person name="Paponov I."/>
            <person name="Finkler A."/>
            <person name="Soon Heng Tan C."/>
            <person name="Hutchins A.P."/>
            <person name="Weinmeier T."/>
            <person name="Rattei T."/>
            <person name="Chu J.S."/>
            <person name="Gimenez G."/>
            <person name="Irimia M."/>
            <person name="Rigden D.J."/>
            <person name="Fitzpatrick D.A."/>
            <person name="Lorenzo-Morales J."/>
            <person name="Bateman A."/>
            <person name="Chiu C.H."/>
            <person name="Tang P."/>
            <person name="Hegemann P."/>
            <person name="Fromm H."/>
            <person name="Raoult D."/>
            <person name="Greub G."/>
            <person name="Miranda-Saavedra D."/>
            <person name="Chen N."/>
            <person name="Nash P."/>
            <person name="Ginger M.L."/>
            <person name="Horn M."/>
            <person name="Schaap P."/>
            <person name="Caler L."/>
            <person name="Loftus B."/>
        </authorList>
    </citation>
    <scope>NUCLEOTIDE SEQUENCE [LARGE SCALE GENOMIC DNA]</scope>
    <source>
        <strain evidence="2 3">Neff</strain>
    </source>
</reference>